<feature type="non-terminal residue" evidence="1">
    <location>
        <position position="1"/>
    </location>
</feature>
<dbReference type="EMBL" id="BARS01040658">
    <property type="protein sequence ID" value="GAG38107.1"/>
    <property type="molecule type" value="Genomic_DNA"/>
</dbReference>
<protein>
    <submittedName>
        <fullName evidence="1">Uncharacterized protein</fullName>
    </submittedName>
</protein>
<sequence length="72" mass="7695">GLQIDEDALIEMVRGTVVRAEAIVPFLKAALALGNRQGLEPTGRAAYRGRAALAAQLLNHWRVPDCGEDPDG</sequence>
<comment type="caution">
    <text evidence="1">The sequence shown here is derived from an EMBL/GenBank/DDBJ whole genome shotgun (WGS) entry which is preliminary data.</text>
</comment>
<accession>X0XRZ7</accession>
<organism evidence="1">
    <name type="scientific">marine sediment metagenome</name>
    <dbReference type="NCBI Taxonomy" id="412755"/>
    <lineage>
        <taxon>unclassified sequences</taxon>
        <taxon>metagenomes</taxon>
        <taxon>ecological metagenomes</taxon>
    </lineage>
</organism>
<evidence type="ECO:0000313" key="1">
    <source>
        <dbReference type="EMBL" id="GAG38107.1"/>
    </source>
</evidence>
<proteinExistence type="predicted"/>
<name>X0XRZ7_9ZZZZ</name>
<dbReference type="AlphaFoldDB" id="X0XRZ7"/>
<gene>
    <name evidence="1" type="ORF">S01H1_61941</name>
</gene>
<reference evidence="1" key="1">
    <citation type="journal article" date="2014" name="Front. Microbiol.">
        <title>High frequency of phylogenetically diverse reductive dehalogenase-homologous genes in deep subseafloor sedimentary metagenomes.</title>
        <authorList>
            <person name="Kawai M."/>
            <person name="Futagami T."/>
            <person name="Toyoda A."/>
            <person name="Takaki Y."/>
            <person name="Nishi S."/>
            <person name="Hori S."/>
            <person name="Arai W."/>
            <person name="Tsubouchi T."/>
            <person name="Morono Y."/>
            <person name="Uchiyama I."/>
            <person name="Ito T."/>
            <person name="Fujiyama A."/>
            <person name="Inagaki F."/>
            <person name="Takami H."/>
        </authorList>
    </citation>
    <scope>NUCLEOTIDE SEQUENCE</scope>
    <source>
        <strain evidence="1">Expedition CK06-06</strain>
    </source>
</reference>